<proteinExistence type="predicted"/>
<dbReference type="Proteomes" id="UP000026915">
    <property type="component" value="Chromosome 8"/>
</dbReference>
<evidence type="ECO:0000313" key="2">
    <source>
        <dbReference type="EMBL" id="EOY16687.1"/>
    </source>
</evidence>
<protein>
    <submittedName>
        <fullName evidence="2">Uncharacterized protein</fullName>
    </submittedName>
</protein>
<feature type="compositionally biased region" description="Basic and acidic residues" evidence="1">
    <location>
        <begin position="49"/>
        <end position="63"/>
    </location>
</feature>
<reference evidence="2 3" key="1">
    <citation type="journal article" date="2013" name="Genome Biol.">
        <title>The genome sequence of the most widely cultivated cacao type and its use to identify candidate genes regulating pod color.</title>
        <authorList>
            <person name="Motamayor J.C."/>
            <person name="Mockaitis K."/>
            <person name="Schmutz J."/>
            <person name="Haiminen N."/>
            <person name="Iii D.L."/>
            <person name="Cornejo O."/>
            <person name="Findley S.D."/>
            <person name="Zheng P."/>
            <person name="Utro F."/>
            <person name="Royaert S."/>
            <person name="Saski C."/>
            <person name="Jenkins J."/>
            <person name="Podicheti R."/>
            <person name="Zhao M."/>
            <person name="Scheffler B.E."/>
            <person name="Stack J.C."/>
            <person name="Feltus F.A."/>
            <person name="Mustiga G.M."/>
            <person name="Amores F."/>
            <person name="Phillips W."/>
            <person name="Marelli J.P."/>
            <person name="May G.D."/>
            <person name="Shapiro H."/>
            <person name="Ma J."/>
            <person name="Bustamante C.D."/>
            <person name="Schnell R.J."/>
            <person name="Main D."/>
            <person name="Gilbert D."/>
            <person name="Parida L."/>
            <person name="Kuhn D.N."/>
        </authorList>
    </citation>
    <scope>NUCLEOTIDE SEQUENCE [LARGE SCALE GENOMIC DNA]</scope>
    <source>
        <strain evidence="3">cv. Matina 1-6</strain>
    </source>
</reference>
<keyword evidence="3" id="KW-1185">Reference proteome</keyword>
<dbReference type="HOGENOM" id="CLU_2502483_0_0_1"/>
<name>A0A061FJ75_THECC</name>
<gene>
    <name evidence="2" type="ORF">TCM_035524</name>
</gene>
<evidence type="ECO:0000313" key="3">
    <source>
        <dbReference type="Proteomes" id="UP000026915"/>
    </source>
</evidence>
<dbReference type="InParanoid" id="A0A061FJ75"/>
<sequence>MRRKGDRCNKTSIWCTMWSDLATTALDRCFSTTGSGRGVPDPTVGSGREAPDPHLPRIIHKADGSGVRNPVSATPLAGRNVMAKYD</sequence>
<feature type="region of interest" description="Disordered" evidence="1">
    <location>
        <begin position="34"/>
        <end position="86"/>
    </location>
</feature>
<dbReference type="Gramene" id="EOY16687">
    <property type="protein sequence ID" value="EOY16687"/>
    <property type="gene ID" value="TCM_035524"/>
</dbReference>
<evidence type="ECO:0000256" key="1">
    <source>
        <dbReference type="SAM" id="MobiDB-lite"/>
    </source>
</evidence>
<accession>A0A061FJ75</accession>
<organism evidence="2 3">
    <name type="scientific">Theobroma cacao</name>
    <name type="common">Cacao</name>
    <name type="synonym">Cocoa</name>
    <dbReference type="NCBI Taxonomy" id="3641"/>
    <lineage>
        <taxon>Eukaryota</taxon>
        <taxon>Viridiplantae</taxon>
        <taxon>Streptophyta</taxon>
        <taxon>Embryophyta</taxon>
        <taxon>Tracheophyta</taxon>
        <taxon>Spermatophyta</taxon>
        <taxon>Magnoliopsida</taxon>
        <taxon>eudicotyledons</taxon>
        <taxon>Gunneridae</taxon>
        <taxon>Pentapetalae</taxon>
        <taxon>rosids</taxon>
        <taxon>malvids</taxon>
        <taxon>Malvales</taxon>
        <taxon>Malvaceae</taxon>
        <taxon>Byttnerioideae</taxon>
        <taxon>Theobroma</taxon>
    </lineage>
</organism>
<dbReference type="EMBL" id="CM001886">
    <property type="protein sequence ID" value="EOY16687.1"/>
    <property type="molecule type" value="Genomic_DNA"/>
</dbReference>
<dbReference type="AlphaFoldDB" id="A0A061FJ75"/>